<feature type="region of interest" description="Disordered" evidence="1">
    <location>
        <begin position="26"/>
        <end position="94"/>
    </location>
</feature>
<gene>
    <name evidence="2" type="ORF">E2C01_089838</name>
</gene>
<comment type="caution">
    <text evidence="2">The sequence shown here is derived from an EMBL/GenBank/DDBJ whole genome shotgun (WGS) entry which is preliminary data.</text>
</comment>
<dbReference type="Proteomes" id="UP000324222">
    <property type="component" value="Unassembled WGS sequence"/>
</dbReference>
<evidence type="ECO:0000313" key="3">
    <source>
        <dbReference type="Proteomes" id="UP000324222"/>
    </source>
</evidence>
<reference evidence="2 3" key="1">
    <citation type="submission" date="2019-05" db="EMBL/GenBank/DDBJ databases">
        <title>Another draft genome of Portunus trituberculatus and its Hox gene families provides insights of decapod evolution.</title>
        <authorList>
            <person name="Jeong J.-H."/>
            <person name="Song I."/>
            <person name="Kim S."/>
            <person name="Choi T."/>
            <person name="Kim D."/>
            <person name="Ryu S."/>
            <person name="Kim W."/>
        </authorList>
    </citation>
    <scope>NUCLEOTIDE SEQUENCE [LARGE SCALE GENOMIC DNA]</scope>
    <source>
        <tissue evidence="2">Muscle</tissue>
    </source>
</reference>
<dbReference type="AlphaFoldDB" id="A0A5B7JD43"/>
<dbReference type="EMBL" id="VSRR010099454">
    <property type="protein sequence ID" value="MPC94660.1"/>
    <property type="molecule type" value="Genomic_DNA"/>
</dbReference>
<organism evidence="2 3">
    <name type="scientific">Portunus trituberculatus</name>
    <name type="common">Swimming crab</name>
    <name type="synonym">Neptunus trituberculatus</name>
    <dbReference type="NCBI Taxonomy" id="210409"/>
    <lineage>
        <taxon>Eukaryota</taxon>
        <taxon>Metazoa</taxon>
        <taxon>Ecdysozoa</taxon>
        <taxon>Arthropoda</taxon>
        <taxon>Crustacea</taxon>
        <taxon>Multicrustacea</taxon>
        <taxon>Malacostraca</taxon>
        <taxon>Eumalacostraca</taxon>
        <taxon>Eucarida</taxon>
        <taxon>Decapoda</taxon>
        <taxon>Pleocyemata</taxon>
        <taxon>Brachyura</taxon>
        <taxon>Eubrachyura</taxon>
        <taxon>Portunoidea</taxon>
        <taxon>Portunidae</taxon>
        <taxon>Portuninae</taxon>
        <taxon>Portunus</taxon>
    </lineage>
</organism>
<proteinExistence type="predicted"/>
<sequence length="94" mass="10536">MVKGSVVLRQYRTTAGCRQKITFQSINQPHNFRGKTRTPRTSLSGANVRLRTRSPRQGKLGQGRKTDIQSHTYPKTPQSTTTTSCQAILHPVDN</sequence>
<evidence type="ECO:0000313" key="2">
    <source>
        <dbReference type="EMBL" id="MPC94660.1"/>
    </source>
</evidence>
<feature type="compositionally biased region" description="Low complexity" evidence="1">
    <location>
        <begin position="72"/>
        <end position="84"/>
    </location>
</feature>
<keyword evidence="3" id="KW-1185">Reference proteome</keyword>
<name>A0A5B7JD43_PORTR</name>
<accession>A0A5B7JD43</accession>
<evidence type="ECO:0000256" key="1">
    <source>
        <dbReference type="SAM" id="MobiDB-lite"/>
    </source>
</evidence>
<protein>
    <submittedName>
        <fullName evidence="2">Uncharacterized protein</fullName>
    </submittedName>
</protein>